<evidence type="ECO:0000313" key="2">
    <source>
        <dbReference type="EMBL" id="MCL2895298.1"/>
    </source>
</evidence>
<keyword evidence="2" id="KW-0282">Flagellum</keyword>
<keyword evidence="1" id="KW-0732">Signal</keyword>
<comment type="caution">
    <text evidence="2">The sequence shown here is derived from an EMBL/GenBank/DDBJ whole genome shotgun (WGS) entry which is preliminary data.</text>
</comment>
<proteinExistence type="predicted"/>
<name>A0ABT0MZM5_9GAMM</name>
<organism evidence="2 3">
    <name type="scientific">Brenneria tiliae</name>
    <dbReference type="NCBI Taxonomy" id="2914984"/>
    <lineage>
        <taxon>Bacteria</taxon>
        <taxon>Pseudomonadati</taxon>
        <taxon>Pseudomonadota</taxon>
        <taxon>Gammaproteobacteria</taxon>
        <taxon>Enterobacterales</taxon>
        <taxon>Pectobacteriaceae</taxon>
        <taxon>Brenneria</taxon>
    </lineage>
</organism>
<keyword evidence="2" id="KW-0966">Cell projection</keyword>
<gene>
    <name evidence="2" type="ORF">MFP26_21745</name>
</gene>
<accession>A0ABT0MZM5</accession>
<keyword evidence="2" id="KW-0969">Cilium</keyword>
<feature type="signal peptide" evidence="1">
    <location>
        <begin position="1"/>
        <end position="18"/>
    </location>
</feature>
<keyword evidence="3" id="KW-1185">Reference proteome</keyword>
<sequence length="136" mass="14540">MKKLTLLVLLFVIQSATAADGSWEGNGANVVISQRGLATSSPVMRSQGALPPGRVVTSVHWNYKLQALPPAGLRVALCTPGLCVPLDGGSGRTQALQGIDANNPLYFLYQLPGKGAIKPPIRVLTYQVLVNYRDRD</sequence>
<protein>
    <submittedName>
        <fullName evidence="2">Flagellar protein FlhE</fullName>
    </submittedName>
</protein>
<dbReference type="Proteomes" id="UP001203069">
    <property type="component" value="Unassembled WGS sequence"/>
</dbReference>
<feature type="chain" id="PRO_5045602036" evidence="1">
    <location>
        <begin position="19"/>
        <end position="136"/>
    </location>
</feature>
<reference evidence="2 3" key="1">
    <citation type="submission" date="2022-02" db="EMBL/GenBank/DDBJ databases">
        <title>Description of Brenneria tiliae sp. nov. isolated from symptomatic Tilia x moltkei and Tilia x europaea trees in the UK.</title>
        <authorList>
            <person name="Kile H."/>
        </authorList>
    </citation>
    <scope>NUCLEOTIDE SEQUENCE [LARGE SCALE GENOMIC DNA]</scope>
    <source>
        <strain evidence="2 3">MC1SB4.1</strain>
    </source>
</reference>
<dbReference type="RefSeq" id="WP_249246287.1">
    <property type="nucleotide sequence ID" value="NZ_JAKPBZ010000116.1"/>
</dbReference>
<dbReference type="EMBL" id="JAKPBZ010000116">
    <property type="protein sequence ID" value="MCL2895298.1"/>
    <property type="molecule type" value="Genomic_DNA"/>
</dbReference>
<dbReference type="InterPro" id="IPR009420">
    <property type="entry name" value="FlhE"/>
</dbReference>
<dbReference type="Pfam" id="PF06366">
    <property type="entry name" value="FlhE"/>
    <property type="match status" value="1"/>
</dbReference>
<evidence type="ECO:0000313" key="3">
    <source>
        <dbReference type="Proteomes" id="UP001203069"/>
    </source>
</evidence>
<evidence type="ECO:0000256" key="1">
    <source>
        <dbReference type="SAM" id="SignalP"/>
    </source>
</evidence>